<dbReference type="InterPro" id="IPR014023">
    <property type="entry name" value="Mononeg_RNA_pol_cat"/>
</dbReference>
<keyword evidence="7" id="KW-0548">Nucleotidyltransferase</keyword>
<evidence type="ECO:0000256" key="2">
    <source>
        <dbReference type="ARBA" id="ARBA00012494"/>
    </source>
</evidence>
<keyword evidence="6" id="KW-0949">S-adenosyl-L-methionine</keyword>
<sequence length="1964" mass="221603">MDFDNPVCFREDGEPLPQSVPQDRRQTPLYRRDLHLSVALMGGEVDYILHHLKLGNKSRLWKDQQEVASIAEGENLGSYRDFIKNLWALTQPLKLATIHEARNKLTTRLRISSRLLNAGLSNWMQRTGKDPLTEKTIPQVGEDLINHCLTPDIIKWFIINEENTRELKAISASLEYKASAKINGYPVEFLGEIALIRLKKPIPHVILAPYTAVLAVSGMTSSRFSTLLYARLADYWEKYPSHSLYQEVLSFYQAADKDLIVFGEDLYAIMKCLPSIAIGAVLKHTELKIESKFLETVIEDLPGDSLLLNLFSRPVISLEEAHIRLELSGLWKTMGHPFINVESSVDELRKKGTSPAVPTAEEGGNDLAAFFRKYWCHAFCKKNHRWPPIENPEVFPPHILLCYQKGTWEEPHHGAWHHGIWRDIVFQPHLDFDYSIDTSDLLSDRAMIHSRSQWVYTFNPVAFHLLYKKKMIRPPKKNNRVILEFLSRPEVSLKKVIQTIEEGRIPHEWFAMVGTFKECELKRDKGRLFGKLSFEARLYQTATEHNIAEKIFPYIKSQSMTMSEEELKRTILKMSSSLKAYADHSMTFISVDLSQWCTTWRHESAGPLLRVFDEIFGLNGVYNLTHLYSQVSGVIVQDKFWPPPQDESGEPMEGQNYIPHFLAWLEGLRQKGWTAATLMIIEKTAIEYGTQATLLGQGDNQVICLRHPSTRQLSALGTTVQQWADNFLLLLERNMARIGLVLKPKESWISTSLFEYSREYHIGGCPVSRGLKLASKLISKPNSQIPTFNTIISSLYASGSGLAGSDQTPLMAYFLTSTIAQGHLQGWLSSEFCSDEKLMTVLLSVGRTVGGLPITPFSGFCYRGVLDSLTANLSILKTLEDEGYEEQVRRLINLKEPSPRRDPLLLVQDPEALPLPTPTQPENYLRNLLSERLTTYVQNNQLKPLFTSGAKRQEQQLAEDLLRIKPCHPRLANLIYSLSNAGLRQRLIGQFSNTTSLQAILIREQENGARSLHNHLENLDRALFALLECCRGGQLFPSLKEQCRMEPDEIWCSTVAALNLRAYHWREYQPVGVTMAPPQEQFLMTPYISLPDHALPDTLLARVEGDPYEFYFTRGRFRPYFGAKTSDKVKRGTLQIVDVDKQISALKKILTLKPWIRAQNDANLDELLNRLMVEKTSIPLADLEIIRDLRISGKVDHRVGNPTSPKGSMANTLLGFSSHVFITTDTATNQTRGGQDWSICYQTVFVSAISRLELLNRFKVPVLGNWGLWTDCRGCTRPVLDYSFTLDAPPVYSGLPLTRKIHELTLLVPSRLPPGDLEGRVGLQVHYGRRLAYKFISCLSLATGGSYSNVVSASDLNITELAKMDLTTVLKHARVYLDALRSDCLINLQSDVLLCLQDSLLSLDSIVYALTTAGKLGSVYQLAGMTPSSHSSSLEEGSPLDGCTDRLALITALVRIRDSEDKNFYRDYCLLTPQDTALTVIKMARLIAQEGREVHALDQLDKMEKWALKNQPKTEEVWRALPGNLRPHVVADESVCCQAIRLEEPVLPTLRLSLACSLPKLAPPGGKVRLLCKQSRPFISHLHAACLSGPRIETSELFWIIQNSETFRLAVQSVEHLATLEDTYGSCALALWHQTHRQVNCYSAKQPLDALELERLINLGPEGFAGDPCSISYSREGWISSLLRPFSGMLPKDTLLVSCQGVSSAVHLEAGSFLCARFLQTRLFETAGLQVVETAPCPISPVSATWVLFRRVGDSVTSRFTIPAFSAAWNGLRRDKKQLFLECGQLWSSVNSVCLCLNQVAAVSTSLSLDLASRLSLTASLRSGMIRVSQALEGMSYEGIKWRATDTTHWTSGESRRASVIRLMDLWQIYRVLFLYARGQLPIDWEKEYNPHCHCHLARGLRICLLNCQGNDILYRRQYTGDYLLRKFARILYPLFPVIDSLPVELSTRRAGLIDTKGVTGMIL</sequence>
<comment type="subcellular location">
    <subcellularLocation>
        <location evidence="1">Virion</location>
    </subcellularLocation>
</comment>
<comment type="catalytic activity">
    <reaction evidence="19">
        <text>a 5'-end (5'-triphosphoguanosine)-adenylyl-adenylyl-cytidylyl-adenosine in mRNA + 2 S-adenosyl-L-methionine = a 5'-end (N(7)-methyl 5'-triphosphoguanosine)-(2'-O-methyladenylyl)-adenylyl-cytidylyl-adenosine in mRNA + 2 S-adenosyl-L-homocysteine + H(+)</text>
        <dbReference type="Rhea" id="RHEA:65376"/>
        <dbReference type="Rhea" id="RHEA-COMP:16797"/>
        <dbReference type="Rhea" id="RHEA-COMP:16798"/>
        <dbReference type="ChEBI" id="CHEBI:15378"/>
        <dbReference type="ChEBI" id="CHEBI:57856"/>
        <dbReference type="ChEBI" id="CHEBI:59789"/>
        <dbReference type="ChEBI" id="CHEBI:156483"/>
        <dbReference type="ChEBI" id="CHEBI:156484"/>
        <dbReference type="EC" id="2.1.1.375"/>
    </reaction>
</comment>
<evidence type="ECO:0000259" key="21">
    <source>
        <dbReference type="PROSITE" id="PS50526"/>
    </source>
</evidence>
<evidence type="ECO:0000256" key="11">
    <source>
        <dbReference type="ARBA" id="ARBA00022953"/>
    </source>
</evidence>
<proteinExistence type="predicted"/>
<evidence type="ECO:0000256" key="13">
    <source>
        <dbReference type="ARBA" id="ARBA00023268"/>
    </source>
</evidence>
<dbReference type="InterPro" id="IPR026890">
    <property type="entry name" value="Mononeg_mRNAcap"/>
</dbReference>
<keyword evidence="9" id="KW-0067">ATP-binding</keyword>
<evidence type="ECO:0000256" key="3">
    <source>
        <dbReference type="ARBA" id="ARBA00022484"/>
    </source>
</evidence>
<dbReference type="GO" id="GO:0044423">
    <property type="term" value="C:virion component"/>
    <property type="evidence" value="ECO:0007669"/>
    <property type="project" value="UniProtKB-KW"/>
</dbReference>
<organism evidence="22 23">
    <name type="scientific">Toure nyavirus</name>
    <dbReference type="NCBI Taxonomy" id="2994001"/>
    <lineage>
        <taxon>Viruses</taxon>
        <taxon>Riboviria</taxon>
        <taxon>Orthornavirae</taxon>
        <taxon>Negarnaviricota</taxon>
        <taxon>Haploviricotina</taxon>
        <taxon>Monjiviricetes</taxon>
        <taxon>Mononegavirales</taxon>
        <taxon>Nyamiviridae</taxon>
        <taxon>Nyavirus</taxon>
    </lineage>
</organism>
<evidence type="ECO:0000256" key="15">
    <source>
        <dbReference type="ARBA" id="ARBA00024499"/>
    </source>
</evidence>
<comment type="catalytic activity">
    <reaction evidence="15">
        <text>a 5'-end (5'-triphosphoguanosine)-(2'-O-methyladenylyl)-adenylyl-cytidylyl-adenosine in mRNA + S-adenosyl-L-methionine = a 5'-end (N(7)-methyl 5'-triphosphoguanosine)-(2'-O-methyladenylyl)-adenylyl-cytidylyl-adenosine in mRNA + S-adenosyl-L-homocysteine</text>
        <dbReference type="Rhea" id="RHEA:65440"/>
        <dbReference type="Rhea" id="RHEA-COMP:16798"/>
        <dbReference type="Rhea" id="RHEA-COMP:16801"/>
        <dbReference type="ChEBI" id="CHEBI:57856"/>
        <dbReference type="ChEBI" id="CHEBI:59789"/>
        <dbReference type="ChEBI" id="CHEBI:156482"/>
        <dbReference type="ChEBI" id="CHEBI:156483"/>
    </reaction>
</comment>
<evidence type="ECO:0000256" key="12">
    <source>
        <dbReference type="ARBA" id="ARBA00023042"/>
    </source>
</evidence>
<evidence type="ECO:0000313" key="22">
    <source>
        <dbReference type="EMBL" id="UZH25300.1"/>
    </source>
</evidence>
<comment type="catalytic activity">
    <reaction evidence="18">
        <text>a 5'-end (5'-triphosphoguanosine)-adenylyl-adenylyl-cytidylyl-adenosine in mRNA + S-adenosyl-L-methionine = a 5'-end (5'-triphosphoguanosine)-(2'-O-methyladenylyl)-adenylyl-cytidylyl-adenosine in mRNA + S-adenosyl-L-homocysteine + H(+)</text>
        <dbReference type="Rhea" id="RHEA:65380"/>
        <dbReference type="Rhea" id="RHEA-COMP:16797"/>
        <dbReference type="Rhea" id="RHEA-COMP:16801"/>
        <dbReference type="ChEBI" id="CHEBI:15378"/>
        <dbReference type="ChEBI" id="CHEBI:57856"/>
        <dbReference type="ChEBI" id="CHEBI:59789"/>
        <dbReference type="ChEBI" id="CHEBI:156482"/>
        <dbReference type="ChEBI" id="CHEBI:156484"/>
    </reaction>
</comment>
<evidence type="ECO:0000256" key="4">
    <source>
        <dbReference type="ARBA" id="ARBA00022664"/>
    </source>
</evidence>
<keyword evidence="8" id="KW-0547">Nucleotide-binding</keyword>
<evidence type="ECO:0000313" key="23">
    <source>
        <dbReference type="Proteomes" id="UP001253361"/>
    </source>
</evidence>
<keyword evidence="11" id="KW-0693">Viral RNA replication</keyword>
<comment type="catalytic activity">
    <reaction evidence="20">
        <text>GTP + H2O = GDP + phosphate + H(+)</text>
        <dbReference type="Rhea" id="RHEA:19669"/>
        <dbReference type="ChEBI" id="CHEBI:15377"/>
        <dbReference type="ChEBI" id="CHEBI:15378"/>
        <dbReference type="ChEBI" id="CHEBI:37565"/>
        <dbReference type="ChEBI" id="CHEBI:43474"/>
        <dbReference type="ChEBI" id="CHEBI:58189"/>
    </reaction>
</comment>
<name>A0A9E8DAN7_9MONO</name>
<dbReference type="EMBL" id="OL774864">
    <property type="protein sequence ID" value="UZH25300.1"/>
    <property type="molecule type" value="Viral_cRNA"/>
</dbReference>
<protein>
    <recommendedName>
        <fullName evidence="2">RNA-directed RNA polymerase</fullName>
        <ecNumber evidence="2">2.7.7.48</ecNumber>
    </recommendedName>
    <alternativeName>
        <fullName evidence="17">Replicase</fullName>
    </alternativeName>
    <alternativeName>
        <fullName evidence="16">Transcriptase</fullName>
    </alternativeName>
</protein>
<keyword evidence="23" id="KW-1185">Reference proteome</keyword>
<keyword evidence="5" id="KW-0808">Transferase</keyword>
<dbReference type="EC" id="2.7.7.48" evidence="2"/>
<evidence type="ECO:0000256" key="20">
    <source>
        <dbReference type="ARBA" id="ARBA00048548"/>
    </source>
</evidence>
<keyword evidence="3 22" id="KW-0696">RNA-directed RNA polymerase</keyword>
<evidence type="ECO:0000256" key="1">
    <source>
        <dbReference type="ARBA" id="ARBA00004328"/>
    </source>
</evidence>
<evidence type="ECO:0000256" key="19">
    <source>
        <dbReference type="ARBA" id="ARBA00047370"/>
    </source>
</evidence>
<dbReference type="GO" id="GO:0005524">
    <property type="term" value="F:ATP binding"/>
    <property type="evidence" value="ECO:0007669"/>
    <property type="project" value="UniProtKB-KW"/>
</dbReference>
<dbReference type="Proteomes" id="UP001253361">
    <property type="component" value="Segment"/>
</dbReference>
<dbReference type="Pfam" id="PF14318">
    <property type="entry name" value="Mononeg_mRNAcap"/>
    <property type="match status" value="1"/>
</dbReference>
<evidence type="ECO:0000256" key="6">
    <source>
        <dbReference type="ARBA" id="ARBA00022691"/>
    </source>
</evidence>
<evidence type="ECO:0000256" key="10">
    <source>
        <dbReference type="ARBA" id="ARBA00022844"/>
    </source>
</evidence>
<evidence type="ECO:0000256" key="17">
    <source>
        <dbReference type="ARBA" id="ARBA00031012"/>
    </source>
</evidence>
<dbReference type="PROSITE" id="PS50526">
    <property type="entry name" value="RDRP_SSRNA_NEG_NONSEG"/>
    <property type="match status" value="1"/>
</dbReference>
<evidence type="ECO:0000256" key="9">
    <source>
        <dbReference type="ARBA" id="ARBA00022840"/>
    </source>
</evidence>
<reference evidence="22" key="1">
    <citation type="submission" date="2021-12" db="EMBL/GenBank/DDBJ databases">
        <authorList>
            <person name="Ashraf S."/>
            <person name="Love H."/>
            <person name="Burton C."/>
            <person name="Carmichael S."/>
            <person name="Filipe A.D."/>
            <person name="Roddy S."/>
            <person name="Smollett K."/>
            <person name="Summers S."/>
            <person name="Tong L."/>
            <person name="Richards K.S."/>
            <person name="Thomson E.C."/>
        </authorList>
    </citation>
    <scope>NUCLEOTIDE SEQUENCE</scope>
    <source>
        <strain evidence="22">DAKAnD 4611</strain>
    </source>
</reference>
<dbReference type="Pfam" id="PF00946">
    <property type="entry name" value="Mononeg_RNA_pol"/>
    <property type="match status" value="1"/>
</dbReference>
<keyword evidence="10" id="KW-0946">Virion</keyword>
<evidence type="ECO:0000256" key="14">
    <source>
        <dbReference type="ARBA" id="ARBA00024494"/>
    </source>
</evidence>
<keyword evidence="4" id="KW-0507">mRNA processing</keyword>
<evidence type="ECO:0000256" key="18">
    <source>
        <dbReference type="ARBA" id="ARBA00047332"/>
    </source>
</evidence>
<evidence type="ECO:0000256" key="5">
    <source>
        <dbReference type="ARBA" id="ARBA00022679"/>
    </source>
</evidence>
<feature type="domain" description="RdRp catalytic" evidence="21">
    <location>
        <begin position="585"/>
        <end position="764"/>
    </location>
</feature>
<comment type="catalytic activity">
    <reaction evidence="14">
        <text>a 5'-end triphospho-adenylyl-adenylyl-cytidylyl-adenosine in mRNA + GDP + H(+) = a 5'-end (5'-triphosphoguanosine)-adenylyl-adenylyl-cytidylyl-adenosine in mRNA + diphosphate</text>
        <dbReference type="Rhea" id="RHEA:65436"/>
        <dbReference type="Rhea" id="RHEA-COMP:16797"/>
        <dbReference type="Rhea" id="RHEA-COMP:16799"/>
        <dbReference type="ChEBI" id="CHEBI:15378"/>
        <dbReference type="ChEBI" id="CHEBI:33019"/>
        <dbReference type="ChEBI" id="CHEBI:58189"/>
        <dbReference type="ChEBI" id="CHEBI:156484"/>
        <dbReference type="ChEBI" id="CHEBI:156503"/>
        <dbReference type="EC" id="2.7.7.88"/>
    </reaction>
</comment>
<keyword evidence="13" id="KW-0511">Multifunctional enzyme</keyword>
<evidence type="ECO:0000256" key="16">
    <source>
        <dbReference type="ARBA" id="ARBA00030436"/>
    </source>
</evidence>
<accession>A0A9E8DAN7</accession>
<keyword evidence="12" id="KW-0506">mRNA capping</keyword>
<evidence type="ECO:0000256" key="8">
    <source>
        <dbReference type="ARBA" id="ARBA00022741"/>
    </source>
</evidence>
<dbReference type="GO" id="GO:0003968">
    <property type="term" value="F:RNA-directed RNA polymerase activity"/>
    <property type="evidence" value="ECO:0007669"/>
    <property type="project" value="UniProtKB-KW"/>
</dbReference>
<evidence type="ECO:0000256" key="7">
    <source>
        <dbReference type="ARBA" id="ARBA00022695"/>
    </source>
</evidence>
<dbReference type="GO" id="GO:0004482">
    <property type="term" value="F:mRNA 5'-cap (guanine-N7-)-methyltransferase activity"/>
    <property type="evidence" value="ECO:0007669"/>
    <property type="project" value="InterPro"/>
</dbReference>